<name>A0ABV5MS91_9ACTN</name>
<dbReference type="PANTHER" id="PTHR30086:SF20">
    <property type="entry name" value="ARGININE EXPORTER PROTEIN ARGO-RELATED"/>
    <property type="match status" value="1"/>
</dbReference>
<dbReference type="Proteomes" id="UP001589608">
    <property type="component" value="Unassembled WGS sequence"/>
</dbReference>
<keyword evidence="2" id="KW-1003">Cell membrane</keyword>
<evidence type="ECO:0000256" key="2">
    <source>
        <dbReference type="ARBA" id="ARBA00022475"/>
    </source>
</evidence>
<feature type="transmembrane region" description="Helical" evidence="6">
    <location>
        <begin position="33"/>
        <end position="60"/>
    </location>
</feature>
<evidence type="ECO:0000313" key="7">
    <source>
        <dbReference type="EMBL" id="MFB9451725.1"/>
    </source>
</evidence>
<evidence type="ECO:0000256" key="1">
    <source>
        <dbReference type="ARBA" id="ARBA00004651"/>
    </source>
</evidence>
<evidence type="ECO:0000313" key="8">
    <source>
        <dbReference type="Proteomes" id="UP001589608"/>
    </source>
</evidence>
<keyword evidence="4 6" id="KW-1133">Transmembrane helix</keyword>
<feature type="transmembrane region" description="Helical" evidence="6">
    <location>
        <begin position="72"/>
        <end position="90"/>
    </location>
</feature>
<evidence type="ECO:0000256" key="3">
    <source>
        <dbReference type="ARBA" id="ARBA00022692"/>
    </source>
</evidence>
<gene>
    <name evidence="7" type="ORF">ACFFTR_52435</name>
</gene>
<protein>
    <submittedName>
        <fullName evidence="7">LysE family translocator</fullName>
    </submittedName>
</protein>
<dbReference type="RefSeq" id="WP_246656565.1">
    <property type="nucleotide sequence ID" value="NZ_CP061913.1"/>
</dbReference>
<comment type="caution">
    <text evidence="7">The sequence shown here is derived from an EMBL/GenBank/DDBJ whole genome shotgun (WGS) entry which is preliminary data.</text>
</comment>
<accession>A0ABV5MS91</accession>
<feature type="transmembrane region" description="Helical" evidence="6">
    <location>
        <begin position="159"/>
        <end position="181"/>
    </location>
</feature>
<evidence type="ECO:0000256" key="5">
    <source>
        <dbReference type="ARBA" id="ARBA00023136"/>
    </source>
</evidence>
<dbReference type="PIRSF" id="PIRSF006324">
    <property type="entry name" value="LeuE"/>
    <property type="match status" value="1"/>
</dbReference>
<dbReference type="EMBL" id="JBHMCA010000090">
    <property type="protein sequence ID" value="MFB9451725.1"/>
    <property type="molecule type" value="Genomic_DNA"/>
</dbReference>
<dbReference type="Pfam" id="PF01810">
    <property type="entry name" value="LysE"/>
    <property type="match status" value="1"/>
</dbReference>
<evidence type="ECO:0000256" key="4">
    <source>
        <dbReference type="ARBA" id="ARBA00022989"/>
    </source>
</evidence>
<comment type="subcellular location">
    <subcellularLocation>
        <location evidence="1">Cell membrane</location>
        <topology evidence="1">Multi-pass membrane protein</topology>
    </subcellularLocation>
</comment>
<reference evidence="7 8" key="1">
    <citation type="submission" date="2024-09" db="EMBL/GenBank/DDBJ databases">
        <authorList>
            <person name="Sun Q."/>
            <person name="Mori K."/>
        </authorList>
    </citation>
    <scope>NUCLEOTIDE SEQUENCE [LARGE SCALE GENOMIC DNA]</scope>
    <source>
        <strain evidence="7 8">JCM 3307</strain>
    </source>
</reference>
<sequence length="215" mass="22195">MLLKFATVSALLTVIPGPNALLVARNALVARALALAAAAGTAAGALTWGIAASIGLATLLHRSSQLYEAVKLLGAAYLIYLGAAAIWSTVRHRRNGADEAAPLAPEPVEDGAPPARRSPAAAFRAGFVSDVLNPKTGVFYAAIVPQLLPDSFPVFTGTMLFATVDALVTLSWFAIVSLLVARLSGLLTARVIRIAERCTGTVLIALGIRTAVAEA</sequence>
<dbReference type="PANTHER" id="PTHR30086">
    <property type="entry name" value="ARGININE EXPORTER PROTEIN ARGO"/>
    <property type="match status" value="1"/>
</dbReference>
<keyword evidence="3 6" id="KW-0812">Transmembrane</keyword>
<evidence type="ECO:0000256" key="6">
    <source>
        <dbReference type="SAM" id="Phobius"/>
    </source>
</evidence>
<keyword evidence="8" id="KW-1185">Reference proteome</keyword>
<proteinExistence type="predicted"/>
<dbReference type="InterPro" id="IPR001123">
    <property type="entry name" value="LeuE-type"/>
</dbReference>
<keyword evidence="5 6" id="KW-0472">Membrane</keyword>
<organism evidence="7 8">
    <name type="scientific">Dactylosporangium vinaceum</name>
    <dbReference type="NCBI Taxonomy" id="53362"/>
    <lineage>
        <taxon>Bacteria</taxon>
        <taxon>Bacillati</taxon>
        <taxon>Actinomycetota</taxon>
        <taxon>Actinomycetes</taxon>
        <taxon>Micromonosporales</taxon>
        <taxon>Micromonosporaceae</taxon>
        <taxon>Dactylosporangium</taxon>
    </lineage>
</organism>